<dbReference type="Proteomes" id="UP000005959">
    <property type="component" value="Unassembled WGS sequence"/>
</dbReference>
<sequence length="180" mass="20051">MLFAQSKIEAFMIYRVLQTGALLFLLSQSVFATTLKFGSDIELLAVDGQQLPSALFKSADSLELSGGVHQILFRVEKMVPAAGPNQRMFTSVPLVVVFDVRDYTSINIKLPKLNNEHDVKAFEKNLSFDLLNNRGNNVDYKSDVLHVSQPLLANYEQAIQRYNSSNATAALPELIKKTSK</sequence>
<gene>
    <name evidence="3" type="ORF">HMPREF0454_04005</name>
</gene>
<dbReference type="EMBL" id="AGCI01000099">
    <property type="protein sequence ID" value="EHM38870.1"/>
    <property type="molecule type" value="Genomic_DNA"/>
</dbReference>
<protein>
    <recommendedName>
        <fullName evidence="5">DUF2057 domain-containing protein</fullName>
    </recommendedName>
</protein>
<proteinExistence type="inferred from homology"/>
<dbReference type="PANTHER" id="PTHR38108:SF1">
    <property type="entry name" value="UPF0319 PROTEIN YCCT"/>
    <property type="match status" value="1"/>
</dbReference>
<dbReference type="AlphaFoldDB" id="G9YBW1"/>
<dbReference type="PATRIC" id="fig|1002364.3.peg.3601"/>
<evidence type="ECO:0000313" key="4">
    <source>
        <dbReference type="Proteomes" id="UP000005959"/>
    </source>
</evidence>
<reference evidence="3 4" key="1">
    <citation type="submission" date="2011-08" db="EMBL/GenBank/DDBJ databases">
        <authorList>
            <person name="Weinstock G."/>
            <person name="Sodergren E."/>
            <person name="Clifton S."/>
            <person name="Fulton L."/>
            <person name="Fulton B."/>
            <person name="Courtney L."/>
            <person name="Fronick C."/>
            <person name="Harrison M."/>
            <person name="Strong C."/>
            <person name="Farmer C."/>
            <person name="Delahaunty K."/>
            <person name="Markovic C."/>
            <person name="Hall O."/>
            <person name="Minx P."/>
            <person name="Tomlinson C."/>
            <person name="Mitreva M."/>
            <person name="Hou S."/>
            <person name="Chen J."/>
            <person name="Wollam A."/>
            <person name="Pepin K.H."/>
            <person name="Johnson M."/>
            <person name="Bhonagiri V."/>
            <person name="Zhang X."/>
            <person name="Suruliraj S."/>
            <person name="Warren W."/>
            <person name="Chinwalla A."/>
            <person name="Mardis E.R."/>
            <person name="Wilson R.K."/>
        </authorList>
    </citation>
    <scope>NUCLEOTIDE SEQUENCE [LARGE SCALE GENOMIC DNA]</scope>
    <source>
        <strain evidence="3 4">ATCC 51873</strain>
    </source>
</reference>
<comment type="caution">
    <text evidence="3">The sequence shown here is derived from an EMBL/GenBank/DDBJ whole genome shotgun (WGS) entry which is preliminary data.</text>
</comment>
<dbReference type="InterPro" id="IPR018635">
    <property type="entry name" value="UPF0319"/>
</dbReference>
<evidence type="ECO:0000313" key="3">
    <source>
        <dbReference type="EMBL" id="EHM38870.1"/>
    </source>
</evidence>
<comment type="similarity">
    <text evidence="1">Belongs to the UPF0319 family.</text>
</comment>
<evidence type="ECO:0000256" key="2">
    <source>
        <dbReference type="ARBA" id="ARBA00022729"/>
    </source>
</evidence>
<keyword evidence="2" id="KW-0732">Signal</keyword>
<dbReference type="HOGENOM" id="CLU_073782_2_1_6"/>
<name>G9YBW1_HAFAL</name>
<accession>G9YBW1</accession>
<dbReference type="PANTHER" id="PTHR38108">
    <property type="entry name" value="UPF0319 PROTEIN YCCT"/>
    <property type="match status" value="1"/>
</dbReference>
<evidence type="ECO:0000256" key="1">
    <source>
        <dbReference type="ARBA" id="ARBA00008490"/>
    </source>
</evidence>
<evidence type="ECO:0008006" key="5">
    <source>
        <dbReference type="Google" id="ProtNLM"/>
    </source>
</evidence>
<dbReference type="Pfam" id="PF09829">
    <property type="entry name" value="DUF2057"/>
    <property type="match status" value="1"/>
</dbReference>
<organism evidence="3 4">
    <name type="scientific">Hafnia alvei ATCC 51873</name>
    <dbReference type="NCBI Taxonomy" id="1002364"/>
    <lineage>
        <taxon>Bacteria</taxon>
        <taxon>Pseudomonadati</taxon>
        <taxon>Pseudomonadota</taxon>
        <taxon>Gammaproteobacteria</taxon>
        <taxon>Enterobacterales</taxon>
        <taxon>Hafniaceae</taxon>
        <taxon>Hafnia</taxon>
    </lineage>
</organism>